<dbReference type="InterPro" id="IPR052724">
    <property type="entry name" value="GT117_domain-containing"/>
</dbReference>
<feature type="transmembrane region" description="Helical" evidence="1">
    <location>
        <begin position="230"/>
        <end position="256"/>
    </location>
</feature>
<feature type="transmembrane region" description="Helical" evidence="1">
    <location>
        <begin position="158"/>
        <end position="176"/>
    </location>
</feature>
<keyword evidence="1" id="KW-0812">Transmembrane</keyword>
<feature type="transmembrane region" description="Helical" evidence="1">
    <location>
        <begin position="12"/>
        <end position="28"/>
    </location>
</feature>
<feature type="transmembrane region" description="Helical" evidence="1">
    <location>
        <begin position="623"/>
        <end position="647"/>
    </location>
</feature>
<keyword evidence="1" id="KW-0472">Membrane</keyword>
<protein>
    <recommendedName>
        <fullName evidence="4">DUF2723 domain-containing protein</fullName>
    </recommendedName>
</protein>
<gene>
    <name evidence="2" type="ORF">ABID46_000431</name>
</gene>
<feature type="transmembrane region" description="Helical" evidence="1">
    <location>
        <begin position="299"/>
        <end position="320"/>
    </location>
</feature>
<accession>A0ABV2LQM3</accession>
<comment type="caution">
    <text evidence="2">The sequence shown here is derived from an EMBL/GenBank/DDBJ whole genome shotgun (WGS) entry which is preliminary data.</text>
</comment>
<dbReference type="PANTHER" id="PTHR16214">
    <property type="entry name" value="TRANSMEMBRANE PROTEIN 260"/>
    <property type="match status" value="1"/>
</dbReference>
<feature type="transmembrane region" description="Helical" evidence="1">
    <location>
        <begin position="569"/>
        <end position="586"/>
    </location>
</feature>
<reference evidence="2 3" key="1">
    <citation type="submission" date="2024-06" db="EMBL/GenBank/DDBJ databases">
        <title>Genomic Encyclopedia of Type Strains, Phase IV (KMG-IV): sequencing the most valuable type-strain genomes for metagenomic binning, comparative biology and taxonomic classification.</title>
        <authorList>
            <person name="Goeker M."/>
        </authorList>
    </citation>
    <scope>NUCLEOTIDE SEQUENCE [LARGE SCALE GENOMIC DNA]</scope>
    <source>
        <strain evidence="2 3">DSM 29388</strain>
    </source>
</reference>
<keyword evidence="1" id="KW-1133">Transmembrane helix</keyword>
<dbReference type="EMBL" id="JBEPMO010000002">
    <property type="protein sequence ID" value="MET3730872.1"/>
    <property type="molecule type" value="Genomic_DNA"/>
</dbReference>
<feature type="transmembrane region" description="Helical" evidence="1">
    <location>
        <begin position="592"/>
        <end position="611"/>
    </location>
</feature>
<dbReference type="Pfam" id="PF11028">
    <property type="entry name" value="TMEM260-like"/>
    <property type="match status" value="1"/>
</dbReference>
<evidence type="ECO:0000256" key="1">
    <source>
        <dbReference type="SAM" id="Phobius"/>
    </source>
</evidence>
<sequence length="1212" mass="138044">MNIPFKKWNNILGWGMFVISAIVYLLTMERKLSFWDCGEYIVSSAKLGVTHAPGAALYQLIGAVWAGLAFGDTSKYAVLINSMSAIASAATIMFLFWTITHLARRMFFVTKPNELIDNAYSTALSKSQALIVLGSGIVGSMAFMFSDSFWFSAVEGEVYAMASLFTAILIWMGCKWEEESDKDRANKWFLLISLFIGLATGVHLMAILAIPAVCYMYYAKNYKFTVKSFIIANIITAVFLGFVFKVLFGAIMSFFGKTEIYVVNNFGLPFNSGTFIAALILILVFWLGVKYTKKYNWKLGNTMVLSIAFMLIGFSCWLVIPIRANANPHMNLNDPDSALGMLDYFNREQYGDWPTIRGQVYTAHIADDGISVLPSGAYETKVTGANYVKDLNSKKYIKVSDRKDYVYNKKHIKWFPKMYNASPDVMENYAAMYGFPEFSINPMFFNNPEDHPEVKAQKRQYAEKMYNDLLQKKHDGSLKVADLQKASELLDIQPPTFGQQLNYFLDFQLDYMFFRYFMWNFSGKQNDWEGNLEVTKGNWITGIPFIDNARLGDQSKLPAVFKENKGHNVYYMLPLILGLIGFFVQLNRNLTHWWAILSLFLLTSVGIIFYTSVKPFEPRERDYALVSSFYAFAIWIGLGVQAIYLLVKKFKKRELTPSVSIVISAICLGIPLLMGFQNWDDHDRSKREGAYALAYNYLKNLDKNAILFVYGDNDTYPLWGLQETENFRDDLKIVNYTLLGSPWNIEQSLRRTYNAAPLPGKMQYKDYQLNTNDNIMVVAGSIKSIFNELHSIIRPDASLSLSEIMNLSPDQISGYLTDPGYDPAGIQNMYRSVQSLEQYLVKDSMTVKEAMDFLMDNKNPSKAALADYFGYPVGAVNYLPVDKLVIPVNKENAIKHGIVSAADAGSIVDHITIKLGKRQLYKSELMMISMFSEYNWDRSIYFSGGGISDGSNIFWLSDYLENNGFTYKLIPIKTPFGSGGKLGRTNTEQMYKNFQEFEWANYNLDNASFSNTDRNYTNTYRNIGTRLAEDFIERGDKATAKKILDTLMEKIPDQPRYDYGVSLERVGHAYRKIGETEKANKILKSTKDRLIEKINFYETLPSHLRYTVGKQLADARSDYAIMVYGEVTALLQAGNKEGAMKVFESEFKPIKEKLVQTYKAHNKDGNIDVKEQNNIDGQFRFVSELLGIADMIDSTYAERETNNLYDILTNEK</sequence>
<keyword evidence="3" id="KW-1185">Reference proteome</keyword>
<evidence type="ECO:0000313" key="3">
    <source>
        <dbReference type="Proteomes" id="UP001549146"/>
    </source>
</evidence>
<evidence type="ECO:0008006" key="4">
    <source>
        <dbReference type="Google" id="ProtNLM"/>
    </source>
</evidence>
<feature type="transmembrane region" description="Helical" evidence="1">
    <location>
        <begin position="76"/>
        <end position="97"/>
    </location>
</feature>
<proteinExistence type="predicted"/>
<feature type="transmembrane region" description="Helical" evidence="1">
    <location>
        <begin position="659"/>
        <end position="676"/>
    </location>
</feature>
<feature type="transmembrane region" description="Helical" evidence="1">
    <location>
        <begin position="129"/>
        <end position="146"/>
    </location>
</feature>
<evidence type="ECO:0000313" key="2">
    <source>
        <dbReference type="EMBL" id="MET3730872.1"/>
    </source>
</evidence>
<dbReference type="RefSeq" id="WP_354506531.1">
    <property type="nucleotide sequence ID" value="NZ_JBEPMO010000002.1"/>
</dbReference>
<organism evidence="2 3">
    <name type="scientific">Moheibacter stercoris</name>
    <dbReference type="NCBI Taxonomy" id="1628251"/>
    <lineage>
        <taxon>Bacteria</taxon>
        <taxon>Pseudomonadati</taxon>
        <taxon>Bacteroidota</taxon>
        <taxon>Flavobacteriia</taxon>
        <taxon>Flavobacteriales</taxon>
        <taxon>Weeksellaceae</taxon>
        <taxon>Moheibacter</taxon>
    </lineage>
</organism>
<feature type="transmembrane region" description="Helical" evidence="1">
    <location>
        <begin position="188"/>
        <end position="218"/>
    </location>
</feature>
<dbReference type="Proteomes" id="UP001549146">
    <property type="component" value="Unassembled WGS sequence"/>
</dbReference>
<dbReference type="PANTHER" id="PTHR16214:SF3">
    <property type="entry name" value="TRANSMEMBRANE PROTEIN 260"/>
    <property type="match status" value="1"/>
</dbReference>
<feature type="transmembrane region" description="Helical" evidence="1">
    <location>
        <begin position="49"/>
        <end position="70"/>
    </location>
</feature>
<feature type="transmembrane region" description="Helical" evidence="1">
    <location>
        <begin position="268"/>
        <end position="287"/>
    </location>
</feature>
<dbReference type="InterPro" id="IPR021280">
    <property type="entry name" value="TMEM260-like"/>
</dbReference>
<name>A0ABV2LQM3_9FLAO</name>